<evidence type="ECO:0000256" key="1">
    <source>
        <dbReference type="SAM" id="Phobius"/>
    </source>
</evidence>
<reference evidence="2 3" key="1">
    <citation type="journal article" date="2019" name="Int. J. Syst. Evol. Microbiol.">
        <title>The Global Catalogue of Microorganisms (GCM) 10K type strain sequencing project: providing services to taxonomists for standard genome sequencing and annotation.</title>
        <authorList>
            <consortium name="The Broad Institute Genomics Platform"/>
            <consortium name="The Broad Institute Genome Sequencing Center for Infectious Disease"/>
            <person name="Wu L."/>
            <person name="Ma J."/>
        </authorList>
    </citation>
    <scope>NUCLEOTIDE SEQUENCE [LARGE SCALE GENOMIC DNA]</scope>
    <source>
        <strain evidence="2 3">GX26</strain>
    </source>
</reference>
<keyword evidence="1" id="KW-1133">Transmembrane helix</keyword>
<dbReference type="Proteomes" id="UP001596395">
    <property type="component" value="Unassembled WGS sequence"/>
</dbReference>
<dbReference type="InterPro" id="IPR052348">
    <property type="entry name" value="Metallopeptidase_M50B"/>
</dbReference>
<dbReference type="EMBL" id="JBHSXN010000002">
    <property type="protein sequence ID" value="MFC6953064.1"/>
    <property type="molecule type" value="Genomic_DNA"/>
</dbReference>
<feature type="transmembrane region" description="Helical" evidence="1">
    <location>
        <begin position="12"/>
        <end position="31"/>
    </location>
</feature>
<dbReference type="RefSeq" id="WP_336350040.1">
    <property type="nucleotide sequence ID" value="NZ_JAZAQL010000002.1"/>
</dbReference>
<accession>A0ABD5VHY6</accession>
<evidence type="ECO:0000313" key="3">
    <source>
        <dbReference type="Proteomes" id="UP001596395"/>
    </source>
</evidence>
<comment type="caution">
    <text evidence="2">The sequence shown here is derived from an EMBL/GenBank/DDBJ whole genome shotgun (WGS) entry which is preliminary data.</text>
</comment>
<keyword evidence="2" id="KW-0378">Hydrolase</keyword>
<dbReference type="GO" id="GO:0008237">
    <property type="term" value="F:metallopeptidase activity"/>
    <property type="evidence" value="ECO:0007669"/>
    <property type="project" value="UniProtKB-KW"/>
</dbReference>
<keyword evidence="1" id="KW-0472">Membrane</keyword>
<feature type="transmembrane region" description="Helical" evidence="1">
    <location>
        <begin position="38"/>
        <end position="60"/>
    </location>
</feature>
<feature type="transmembrane region" description="Helical" evidence="1">
    <location>
        <begin position="113"/>
        <end position="135"/>
    </location>
</feature>
<feature type="transmembrane region" description="Helical" evidence="1">
    <location>
        <begin position="141"/>
        <end position="163"/>
    </location>
</feature>
<organism evidence="2 3">
    <name type="scientific">Halorubellus litoreus</name>
    <dbReference type="NCBI Taxonomy" id="755308"/>
    <lineage>
        <taxon>Archaea</taxon>
        <taxon>Methanobacteriati</taxon>
        <taxon>Methanobacteriota</taxon>
        <taxon>Stenosarchaea group</taxon>
        <taxon>Halobacteria</taxon>
        <taxon>Halobacteriales</taxon>
        <taxon>Halorubellaceae</taxon>
        <taxon>Halorubellus</taxon>
    </lineage>
</organism>
<dbReference type="PANTHER" id="PTHR35864">
    <property type="entry name" value="ZINC METALLOPROTEASE MJ0611-RELATED"/>
    <property type="match status" value="1"/>
</dbReference>
<keyword evidence="3" id="KW-1185">Reference proteome</keyword>
<keyword evidence="1" id="KW-0812">Transmembrane</keyword>
<dbReference type="PANTHER" id="PTHR35864:SF1">
    <property type="entry name" value="ZINC METALLOPROTEASE YWHC-RELATED"/>
    <property type="match status" value="1"/>
</dbReference>
<feature type="transmembrane region" description="Helical" evidence="1">
    <location>
        <begin position="175"/>
        <end position="196"/>
    </location>
</feature>
<sequence length="204" mass="21442">MRTSSTELRDLGLAWIALSVAFVLLLFRNALFSGEVVVVATLFGMCALTAGVAFLLHELAHKVVAQHFGQIAEFRADYQMLGLAILSAMVGFLFAAPGAVYHRGNITPKQNGLIAIAGPVTNLVLAGVFFALFVVAPGDGLLSTVASLGVWINAFLAGFNMIPFGPLDGKTVKDWNLGVFAVAFAVMGGLAALVLFTDVVPIAF</sequence>
<name>A0ABD5VHY6_9EURY</name>
<feature type="transmembrane region" description="Helical" evidence="1">
    <location>
        <begin position="80"/>
        <end position="101"/>
    </location>
</feature>
<keyword evidence="2" id="KW-0645">Protease</keyword>
<protein>
    <submittedName>
        <fullName evidence="2">Metalloprotease</fullName>
    </submittedName>
</protein>
<gene>
    <name evidence="2" type="ORF">ACFQGB_09325</name>
</gene>
<evidence type="ECO:0000313" key="2">
    <source>
        <dbReference type="EMBL" id="MFC6953064.1"/>
    </source>
</evidence>
<dbReference type="AlphaFoldDB" id="A0ABD5VHY6"/>
<keyword evidence="2" id="KW-0482">Metalloprotease</keyword>
<proteinExistence type="predicted"/>